<keyword evidence="3 11" id="KW-0812">Transmembrane</keyword>
<keyword evidence="4" id="KW-0677">Repeat</keyword>
<feature type="transmembrane region" description="Helical" evidence="11">
    <location>
        <begin position="123"/>
        <end position="144"/>
    </location>
</feature>
<evidence type="ECO:0000256" key="11">
    <source>
        <dbReference type="RuleBase" id="RU361221"/>
    </source>
</evidence>
<dbReference type="PANTHER" id="PTHR11689">
    <property type="entry name" value="CHLORIDE CHANNEL PROTEIN CLC FAMILY MEMBER"/>
    <property type="match status" value="1"/>
</dbReference>
<keyword evidence="9 11" id="KW-0868">Chloride</keyword>
<evidence type="ECO:0000256" key="5">
    <source>
        <dbReference type="ARBA" id="ARBA00022989"/>
    </source>
</evidence>
<comment type="caution">
    <text evidence="11">Lacks conserved residue(s) required for the propagation of feature annotation.</text>
</comment>
<dbReference type="SUPFAM" id="SSF54631">
    <property type="entry name" value="CBS-domain pair"/>
    <property type="match status" value="1"/>
</dbReference>
<dbReference type="HOGENOM" id="CLU_003181_4_1_1"/>
<dbReference type="STRING" id="126957.T1J037"/>
<dbReference type="PRINTS" id="PR00762">
    <property type="entry name" value="CLCHANNEL"/>
</dbReference>
<feature type="transmembrane region" description="Helical" evidence="11">
    <location>
        <begin position="174"/>
        <end position="192"/>
    </location>
</feature>
<feature type="transmembrane region" description="Helical" evidence="11">
    <location>
        <begin position="273"/>
        <end position="296"/>
    </location>
</feature>
<dbReference type="EnsemblMetazoa" id="SMAR006876-RA">
    <property type="protein sequence ID" value="SMAR006876-PA"/>
    <property type="gene ID" value="SMAR006876"/>
</dbReference>
<dbReference type="eggNOG" id="KOG0474">
    <property type="taxonomic scope" value="Eukaryota"/>
</dbReference>
<dbReference type="Gene3D" id="3.10.580.10">
    <property type="entry name" value="CBS-domain"/>
    <property type="match status" value="1"/>
</dbReference>
<dbReference type="PhylomeDB" id="T1J037"/>
<name>T1J037_STRMM</name>
<reference evidence="14" key="1">
    <citation type="submission" date="2011-05" db="EMBL/GenBank/DDBJ databases">
        <authorList>
            <person name="Richards S.R."/>
            <person name="Qu J."/>
            <person name="Jiang H."/>
            <person name="Jhangiani S.N."/>
            <person name="Agravi P."/>
            <person name="Goodspeed R."/>
            <person name="Gross S."/>
            <person name="Mandapat C."/>
            <person name="Jackson L."/>
            <person name="Mathew T."/>
            <person name="Pu L."/>
            <person name="Thornton R."/>
            <person name="Saada N."/>
            <person name="Wilczek-Boney K.B."/>
            <person name="Lee S."/>
            <person name="Kovar C."/>
            <person name="Wu Y."/>
            <person name="Scherer S.E."/>
            <person name="Worley K.C."/>
            <person name="Muzny D.M."/>
            <person name="Gibbs R."/>
        </authorList>
    </citation>
    <scope>NUCLEOTIDE SEQUENCE</scope>
    <source>
        <strain evidence="14">Brora</strain>
    </source>
</reference>
<dbReference type="InterPro" id="IPR051280">
    <property type="entry name" value="Cl-channel/antiporter"/>
</dbReference>
<proteinExistence type="inferred from homology"/>
<sequence>MQSGHWEADDERQPLFHRTHFNFGNNRRLYNNRRGSSERSEYYGPLSPGHAEGIPVEISHGEHTISAKYESQDYDTCENTVFLDEERNKKLFTVRKDNISRWVIMALVDVDKCVKHNCLLIPYLLWLALNAGPVFLAAILACVIEPVAAGSGIPEVKCYLNGVKIPRIVRFRTLLAKTVGVTLSVVGGLAVGKEGPMIHSGAVIAAGISQGRSTSFGKDFKVDKIFTHFRSDREKRDFVSGGAAAGVSAAFGAPVGGVLFSLEEGASFWNQELTWRIFFCSMMSTFTLSIILSAYYGKPAEFNYNGLLNFGKFDEIPYKYWELFIFMFMGAIGGLFGAIFNSVNRRLTIFRIRHVHKKSSKVVEAIIVAVMSATVGFLTIYLLNDCQQIGQDPTLYSTQFYCGDGEYNAVAALWFQTPEATVRSLFHDPARSHRPLSLFIFFVLYFLLSCWTYGLGIPSGLFIPSLLTGAAWGRLVGILLQIVNPALNMPGKYALIGAAAQLGGVVRMTLSLTVIMIEATGNITFGLPLMIALIAAKWVGDYFNEGIYDMHIHLANVPLLAWEPPPLVHKIYASEIMSHPVIAFYGVEKVGHIVAVLQRETHNGFPIVRPAANDSSNGAEGHYRGLILRSQLITLLQARAFIELEDDFIEKPITMDNFRANYPVTPSIEDVIEKLSPGDENYSVDLTPYMNPASYTVLSSASLPRIFRLFRGLGLRHLVVVTEYNEVIGIVTRKDLARYRVNVKGGESTLEELQISFG</sequence>
<evidence type="ECO:0000256" key="9">
    <source>
        <dbReference type="ARBA" id="ARBA00023214"/>
    </source>
</evidence>
<comment type="similarity">
    <text evidence="11">Belongs to the chloride channel (TC 2.A.49) family.</text>
</comment>
<dbReference type="InterPro" id="IPR000644">
    <property type="entry name" value="CBS_dom"/>
</dbReference>
<feature type="transmembrane region" description="Helical" evidence="11">
    <location>
        <begin position="238"/>
        <end position="261"/>
    </location>
</feature>
<dbReference type="Proteomes" id="UP000014500">
    <property type="component" value="Unassembled WGS sequence"/>
</dbReference>
<dbReference type="SMART" id="SM00116">
    <property type="entry name" value="CBS"/>
    <property type="match status" value="2"/>
</dbReference>
<dbReference type="InterPro" id="IPR014743">
    <property type="entry name" value="Cl-channel_core"/>
</dbReference>
<protein>
    <recommendedName>
        <fullName evidence="11">Chloride channel protein</fullName>
    </recommendedName>
</protein>
<feature type="transmembrane region" description="Helical" evidence="11">
    <location>
        <begin position="461"/>
        <end position="483"/>
    </location>
</feature>
<keyword evidence="14" id="KW-1185">Reference proteome</keyword>
<dbReference type="PROSITE" id="PS51371">
    <property type="entry name" value="CBS"/>
    <property type="match status" value="1"/>
</dbReference>
<evidence type="ECO:0000256" key="7">
    <source>
        <dbReference type="ARBA" id="ARBA00023122"/>
    </source>
</evidence>
<evidence type="ECO:0000256" key="2">
    <source>
        <dbReference type="ARBA" id="ARBA00022448"/>
    </source>
</evidence>
<dbReference type="InterPro" id="IPR001807">
    <property type="entry name" value="ClC"/>
</dbReference>
<keyword evidence="7 10" id="KW-0129">CBS domain</keyword>
<feature type="transmembrane region" description="Helical" evidence="11">
    <location>
        <begin position="495"/>
        <end position="517"/>
    </location>
</feature>
<evidence type="ECO:0000259" key="12">
    <source>
        <dbReference type="PROSITE" id="PS51371"/>
    </source>
</evidence>
<dbReference type="GO" id="GO:0005254">
    <property type="term" value="F:chloride channel activity"/>
    <property type="evidence" value="ECO:0007669"/>
    <property type="project" value="UniProtKB-UniRule"/>
</dbReference>
<evidence type="ECO:0000256" key="10">
    <source>
        <dbReference type="PROSITE-ProRule" id="PRU00703"/>
    </source>
</evidence>
<feature type="transmembrane region" description="Helical" evidence="11">
    <location>
        <begin position="320"/>
        <end position="341"/>
    </location>
</feature>
<dbReference type="CDD" id="cd04591">
    <property type="entry name" value="CBS_pair_voltage-gated_CLC_euk_bac"/>
    <property type="match status" value="1"/>
</dbReference>
<keyword evidence="6 11" id="KW-0406">Ion transport</keyword>
<comment type="subcellular location">
    <subcellularLocation>
        <location evidence="1 11">Membrane</location>
        <topology evidence="1 11">Multi-pass membrane protein</topology>
    </subcellularLocation>
</comment>
<evidence type="ECO:0000313" key="14">
    <source>
        <dbReference type="Proteomes" id="UP000014500"/>
    </source>
</evidence>
<feature type="transmembrane region" description="Helical" evidence="11">
    <location>
        <begin position="436"/>
        <end position="455"/>
    </location>
</feature>
<dbReference type="AlphaFoldDB" id="T1J037"/>
<dbReference type="InterPro" id="IPR046342">
    <property type="entry name" value="CBS_dom_sf"/>
</dbReference>
<evidence type="ECO:0000256" key="1">
    <source>
        <dbReference type="ARBA" id="ARBA00004141"/>
    </source>
</evidence>
<evidence type="ECO:0000256" key="4">
    <source>
        <dbReference type="ARBA" id="ARBA00022737"/>
    </source>
</evidence>
<evidence type="ECO:0000256" key="6">
    <source>
        <dbReference type="ARBA" id="ARBA00023065"/>
    </source>
</evidence>
<dbReference type="GO" id="GO:0005765">
    <property type="term" value="C:lysosomal membrane"/>
    <property type="evidence" value="ECO:0007669"/>
    <property type="project" value="TreeGrafter"/>
</dbReference>
<reference evidence="13" key="2">
    <citation type="submission" date="2015-02" db="UniProtKB">
        <authorList>
            <consortium name="EnsemblMetazoa"/>
        </authorList>
    </citation>
    <scope>IDENTIFICATION</scope>
</reference>
<accession>T1J037</accession>
<feature type="domain" description="CBS" evidence="12">
    <location>
        <begin position="690"/>
        <end position="748"/>
    </location>
</feature>
<evidence type="ECO:0000256" key="3">
    <source>
        <dbReference type="ARBA" id="ARBA00022692"/>
    </source>
</evidence>
<keyword evidence="8 11" id="KW-0472">Membrane</keyword>
<keyword evidence="5 11" id="KW-1133">Transmembrane helix</keyword>
<dbReference type="Pfam" id="PF00654">
    <property type="entry name" value="Voltage_CLC"/>
    <property type="match status" value="1"/>
</dbReference>
<evidence type="ECO:0000313" key="13">
    <source>
        <dbReference type="EnsemblMetazoa" id="SMAR006876-PA"/>
    </source>
</evidence>
<dbReference type="EMBL" id="JH431731">
    <property type="status" value="NOT_ANNOTATED_CDS"/>
    <property type="molecule type" value="Genomic_DNA"/>
</dbReference>
<dbReference type="Pfam" id="PF00571">
    <property type="entry name" value="CBS"/>
    <property type="match status" value="1"/>
</dbReference>
<dbReference type="OMA" id="KCDHNGF"/>
<dbReference type="SUPFAM" id="SSF81340">
    <property type="entry name" value="Clc chloride channel"/>
    <property type="match status" value="1"/>
</dbReference>
<evidence type="ECO:0000256" key="8">
    <source>
        <dbReference type="ARBA" id="ARBA00023136"/>
    </source>
</evidence>
<dbReference type="Gene3D" id="1.10.3080.10">
    <property type="entry name" value="Clc chloride channel"/>
    <property type="match status" value="1"/>
</dbReference>
<dbReference type="PANTHER" id="PTHR11689:SF136">
    <property type="entry name" value="H(+)_CL(-) EXCHANGE TRANSPORTER 7"/>
    <property type="match status" value="1"/>
</dbReference>
<feature type="transmembrane region" description="Helical" evidence="11">
    <location>
        <begin position="362"/>
        <end position="383"/>
    </location>
</feature>
<organism evidence="13 14">
    <name type="scientific">Strigamia maritima</name>
    <name type="common">European centipede</name>
    <name type="synonym">Geophilus maritimus</name>
    <dbReference type="NCBI Taxonomy" id="126957"/>
    <lineage>
        <taxon>Eukaryota</taxon>
        <taxon>Metazoa</taxon>
        <taxon>Ecdysozoa</taxon>
        <taxon>Arthropoda</taxon>
        <taxon>Myriapoda</taxon>
        <taxon>Chilopoda</taxon>
        <taxon>Pleurostigmophora</taxon>
        <taxon>Geophilomorpha</taxon>
        <taxon>Linotaeniidae</taxon>
        <taxon>Strigamia</taxon>
    </lineage>
</organism>
<keyword evidence="2 11" id="KW-0813">Transport</keyword>